<dbReference type="Proteomes" id="UP000315995">
    <property type="component" value="Chromosome"/>
</dbReference>
<comment type="similarity">
    <text evidence="8">Belongs to the MobA family.</text>
</comment>
<comment type="cofactor">
    <cofactor evidence="8">
        <name>Mg(2+)</name>
        <dbReference type="ChEBI" id="CHEBI:18420"/>
    </cofactor>
</comment>
<dbReference type="GO" id="GO:0046872">
    <property type="term" value="F:metal ion binding"/>
    <property type="evidence" value="ECO:0007669"/>
    <property type="project" value="UniProtKB-KW"/>
</dbReference>
<evidence type="ECO:0000256" key="2">
    <source>
        <dbReference type="ARBA" id="ARBA00022679"/>
    </source>
</evidence>
<reference evidence="10 11" key="1">
    <citation type="submission" date="2019-06" db="EMBL/GenBank/DDBJ databases">
        <title>Persicimonas caeni gen. nov., sp. nov., a predatory bacterium isolated from solar saltern.</title>
        <authorList>
            <person name="Wang S."/>
        </authorList>
    </citation>
    <scope>NUCLEOTIDE SEQUENCE [LARGE SCALE GENOMIC DNA]</scope>
    <source>
        <strain evidence="10 11">YN101</strain>
    </source>
</reference>
<keyword evidence="10" id="KW-0548">Nucleotidyltransferase</keyword>
<evidence type="ECO:0000259" key="9">
    <source>
        <dbReference type="Pfam" id="PF12804"/>
    </source>
</evidence>
<dbReference type="Gene3D" id="3.90.550.10">
    <property type="entry name" value="Spore Coat Polysaccharide Biosynthesis Protein SpsA, Chain A"/>
    <property type="match status" value="1"/>
</dbReference>
<sequence>MKESTPSQPAVAIMAGGRSRRMGRDKAELELDGQTLLERAIDAAHTVSDTVLVIGRTGSRDDVRWLEDDEPGLGPIGGLKTALGHLDLPVVLVACDMPLLDADALRWLIGEFERGAGEHGLAATRDGQLEPLFSVYTPAVLPLVDAQIDKSRRSLRRLIEAGDFGRVEAPADVAGKLVNVNTPEDFDRLDF</sequence>
<keyword evidence="3 8" id="KW-0479">Metal-binding</keyword>
<dbReference type="HAMAP" id="MF_00316">
    <property type="entry name" value="MobA"/>
    <property type="match status" value="1"/>
</dbReference>
<evidence type="ECO:0000256" key="7">
    <source>
        <dbReference type="ARBA" id="ARBA00023150"/>
    </source>
</evidence>
<dbReference type="Pfam" id="PF12804">
    <property type="entry name" value="NTP_transf_3"/>
    <property type="match status" value="1"/>
</dbReference>
<dbReference type="InterPro" id="IPR029044">
    <property type="entry name" value="Nucleotide-diphossugar_trans"/>
</dbReference>
<dbReference type="GO" id="GO:0005737">
    <property type="term" value="C:cytoplasm"/>
    <property type="evidence" value="ECO:0007669"/>
    <property type="project" value="UniProtKB-SubCell"/>
</dbReference>
<evidence type="ECO:0000313" key="10">
    <source>
        <dbReference type="EMBL" id="QDG50187.1"/>
    </source>
</evidence>
<dbReference type="InterPro" id="IPR013482">
    <property type="entry name" value="Molybde_CF_guanTrfase"/>
</dbReference>
<protein>
    <recommendedName>
        <fullName evidence="8">Probable molybdenum cofactor guanylyltransferase</fullName>
        <shortName evidence="8">MoCo guanylyltransferase</shortName>
        <ecNumber evidence="8">2.7.7.77</ecNumber>
    </recommendedName>
    <alternativeName>
        <fullName evidence="8">GTP:molybdopterin guanylyltransferase</fullName>
    </alternativeName>
    <alternativeName>
        <fullName evidence="8">Mo-MPT guanylyltransferase</fullName>
    </alternativeName>
    <alternativeName>
        <fullName evidence="8">Molybdopterin guanylyltransferase</fullName>
    </alternativeName>
    <alternativeName>
        <fullName evidence="8">Molybdopterin-guanine dinucleotide synthase</fullName>
        <shortName evidence="8">MGD synthase</shortName>
    </alternativeName>
</protein>
<name>A0A4Y6PQ99_PERCE</name>
<dbReference type="EC" id="2.7.7.77" evidence="8"/>
<feature type="binding site" evidence="8">
    <location>
        <position position="68"/>
    </location>
    <ligand>
        <name>GTP</name>
        <dbReference type="ChEBI" id="CHEBI:37565"/>
    </ligand>
</feature>
<keyword evidence="1 8" id="KW-0963">Cytoplasm</keyword>
<feature type="binding site" evidence="8">
    <location>
        <position position="26"/>
    </location>
    <ligand>
        <name>GTP</name>
        <dbReference type="ChEBI" id="CHEBI:37565"/>
    </ligand>
</feature>
<dbReference type="PANTHER" id="PTHR19136">
    <property type="entry name" value="MOLYBDENUM COFACTOR GUANYLYLTRANSFERASE"/>
    <property type="match status" value="1"/>
</dbReference>
<dbReference type="SUPFAM" id="SSF53448">
    <property type="entry name" value="Nucleotide-diphospho-sugar transferases"/>
    <property type="match status" value="1"/>
</dbReference>
<dbReference type="OrthoDB" id="9788394at2"/>
<dbReference type="GO" id="GO:0006777">
    <property type="term" value="P:Mo-molybdopterin cofactor biosynthetic process"/>
    <property type="evidence" value="ECO:0007669"/>
    <property type="project" value="UniProtKB-KW"/>
</dbReference>
<proteinExistence type="inferred from homology"/>
<comment type="function">
    <text evidence="8">Transfers a GMP moiety from GTP to Mo-molybdopterin (Mo-MPT) cofactor (Moco or molybdenum cofactor) to form Mo-molybdopterin guanine dinucleotide (Mo-MGD) cofactor.</text>
</comment>
<keyword evidence="6 8" id="KW-0342">GTP-binding</keyword>
<accession>A0A4Y6PQ99</accession>
<feature type="domain" description="MobA-like NTP transferase" evidence="9">
    <location>
        <begin position="12"/>
        <end position="161"/>
    </location>
</feature>
<dbReference type="AlphaFoldDB" id="A0A4Y6PQ99"/>
<feature type="binding site" evidence="8">
    <location>
        <position position="96"/>
    </location>
    <ligand>
        <name>Mg(2+)</name>
        <dbReference type="ChEBI" id="CHEBI:18420"/>
    </ligand>
</feature>
<dbReference type="RefSeq" id="WP_141196683.1">
    <property type="nucleotide sequence ID" value="NZ_CP041186.1"/>
</dbReference>
<evidence type="ECO:0000256" key="5">
    <source>
        <dbReference type="ARBA" id="ARBA00022842"/>
    </source>
</evidence>
<evidence type="ECO:0000256" key="6">
    <source>
        <dbReference type="ARBA" id="ARBA00023134"/>
    </source>
</evidence>
<keyword evidence="4 8" id="KW-0547">Nucleotide-binding</keyword>
<dbReference type="CDD" id="cd02503">
    <property type="entry name" value="MobA"/>
    <property type="match status" value="1"/>
</dbReference>
<evidence type="ECO:0000313" key="11">
    <source>
        <dbReference type="Proteomes" id="UP000315995"/>
    </source>
</evidence>
<dbReference type="InterPro" id="IPR025877">
    <property type="entry name" value="MobA-like_NTP_Trfase"/>
</dbReference>
<evidence type="ECO:0000256" key="4">
    <source>
        <dbReference type="ARBA" id="ARBA00022741"/>
    </source>
</evidence>
<keyword evidence="11" id="KW-1185">Reference proteome</keyword>
<feature type="binding site" evidence="8">
    <location>
        <position position="96"/>
    </location>
    <ligand>
        <name>GTP</name>
        <dbReference type="ChEBI" id="CHEBI:37565"/>
    </ligand>
</feature>
<keyword evidence="2 8" id="KW-0808">Transferase</keyword>
<comment type="catalytic activity">
    <reaction evidence="8">
        <text>Mo-molybdopterin + GTP + H(+) = Mo-molybdopterin guanine dinucleotide + diphosphate</text>
        <dbReference type="Rhea" id="RHEA:34243"/>
        <dbReference type="ChEBI" id="CHEBI:15378"/>
        <dbReference type="ChEBI" id="CHEBI:33019"/>
        <dbReference type="ChEBI" id="CHEBI:37565"/>
        <dbReference type="ChEBI" id="CHEBI:71302"/>
        <dbReference type="ChEBI" id="CHEBI:71310"/>
        <dbReference type="EC" id="2.7.7.77"/>
    </reaction>
</comment>
<comment type="caution">
    <text evidence="8">Lacks conserved residue(s) required for the propagation of feature annotation.</text>
</comment>
<keyword evidence="7 8" id="KW-0501">Molybdenum cofactor biosynthesis</keyword>
<keyword evidence="5 8" id="KW-0460">Magnesium</keyword>
<evidence type="ECO:0000256" key="3">
    <source>
        <dbReference type="ARBA" id="ARBA00022723"/>
    </source>
</evidence>
<comment type="domain">
    <text evidence="8">The N-terminal domain determines nucleotide recognition and specific binding, while the C-terminal domain determines the specific binding to the target protein.</text>
</comment>
<dbReference type="EMBL" id="CP041186">
    <property type="protein sequence ID" value="QDG50187.1"/>
    <property type="molecule type" value="Genomic_DNA"/>
</dbReference>
<dbReference type="GO" id="GO:0005525">
    <property type="term" value="F:GTP binding"/>
    <property type="evidence" value="ECO:0007669"/>
    <property type="project" value="UniProtKB-UniRule"/>
</dbReference>
<dbReference type="GO" id="GO:0061603">
    <property type="term" value="F:molybdenum cofactor guanylyltransferase activity"/>
    <property type="evidence" value="ECO:0007669"/>
    <property type="project" value="UniProtKB-EC"/>
</dbReference>
<evidence type="ECO:0000256" key="8">
    <source>
        <dbReference type="HAMAP-Rule" id="MF_00316"/>
    </source>
</evidence>
<gene>
    <name evidence="8" type="primary">mobA</name>
    <name evidence="10" type="ORF">FIV42_05415</name>
</gene>
<comment type="subcellular location">
    <subcellularLocation>
        <location evidence="8">Cytoplasm</location>
    </subcellularLocation>
</comment>
<organism evidence="10 11">
    <name type="scientific">Persicimonas caeni</name>
    <dbReference type="NCBI Taxonomy" id="2292766"/>
    <lineage>
        <taxon>Bacteria</taxon>
        <taxon>Deltaproteobacteria</taxon>
        <taxon>Bradymonadales</taxon>
        <taxon>Bradymonadaceae</taxon>
        <taxon>Persicimonas</taxon>
    </lineage>
</organism>
<evidence type="ECO:0000256" key="1">
    <source>
        <dbReference type="ARBA" id="ARBA00022490"/>
    </source>
</evidence>
<accession>A0A5B8Y2M6</accession>
<dbReference type="PANTHER" id="PTHR19136:SF81">
    <property type="entry name" value="MOLYBDENUM COFACTOR GUANYLYLTRANSFERASE"/>
    <property type="match status" value="1"/>
</dbReference>